<dbReference type="GO" id="GO:0016787">
    <property type="term" value="F:hydrolase activity"/>
    <property type="evidence" value="ECO:0007669"/>
    <property type="project" value="UniProtKB-KW"/>
</dbReference>
<dbReference type="Gene3D" id="3.90.79.10">
    <property type="entry name" value="Nucleoside Triphosphate Pyrophosphohydrolase"/>
    <property type="match status" value="1"/>
</dbReference>
<dbReference type="InterPro" id="IPR000086">
    <property type="entry name" value="NUDIX_hydrolase_dom"/>
</dbReference>
<dbReference type="AlphaFoldDB" id="A0A8J3FVG5"/>
<dbReference type="PROSITE" id="PS00893">
    <property type="entry name" value="NUDIX_BOX"/>
    <property type="match status" value="1"/>
</dbReference>
<dbReference type="Pfam" id="PF00293">
    <property type="entry name" value="NUDIX"/>
    <property type="match status" value="1"/>
</dbReference>
<dbReference type="Proteomes" id="UP000637578">
    <property type="component" value="Unassembled WGS sequence"/>
</dbReference>
<dbReference type="PRINTS" id="PR00502">
    <property type="entry name" value="NUDIXFAMILY"/>
</dbReference>
<dbReference type="PROSITE" id="PS51462">
    <property type="entry name" value="NUDIX"/>
    <property type="match status" value="1"/>
</dbReference>
<name>A0A8J3FVG5_9PSEU</name>
<evidence type="ECO:0000259" key="5">
    <source>
        <dbReference type="PROSITE" id="PS51462"/>
    </source>
</evidence>
<evidence type="ECO:0000313" key="7">
    <source>
        <dbReference type="Proteomes" id="UP000637578"/>
    </source>
</evidence>
<evidence type="ECO:0000256" key="1">
    <source>
        <dbReference type="ARBA" id="ARBA00001946"/>
    </source>
</evidence>
<evidence type="ECO:0000256" key="4">
    <source>
        <dbReference type="RuleBase" id="RU003476"/>
    </source>
</evidence>
<keyword evidence="7" id="KW-1185">Reference proteome</keyword>
<gene>
    <name evidence="6" type="ORF">GCM10012275_43340</name>
</gene>
<accession>A0A8J3FVG5</accession>
<dbReference type="InterPro" id="IPR015797">
    <property type="entry name" value="NUDIX_hydrolase-like_dom_sf"/>
</dbReference>
<sequence length="143" mass="16032">MARYKACIDVHLILRRDTDILLGLRRNTGYADGCWHLPSGHTEEGESATAAVVREAAEEIGVTLAEGDVRFVHVMHHRTNEGRLALFFQASRWTGEVTNREPDKCAGWQWFALDALPEAMIPYAAQALAHVGKGEPYAERCWQ</sequence>
<dbReference type="PANTHER" id="PTHR43046:SF16">
    <property type="entry name" value="ADP-RIBOSE PYROPHOSPHATASE YJHB-RELATED"/>
    <property type="match status" value="1"/>
</dbReference>
<proteinExistence type="inferred from homology"/>
<evidence type="ECO:0000256" key="3">
    <source>
        <dbReference type="ARBA" id="ARBA00022801"/>
    </source>
</evidence>
<protein>
    <submittedName>
        <fullName evidence="6">NUDIX domain-containing protein</fullName>
    </submittedName>
</protein>
<dbReference type="RefSeq" id="WP_189060239.1">
    <property type="nucleotide sequence ID" value="NZ_BMMK01000022.1"/>
</dbReference>
<reference evidence="6" key="1">
    <citation type="journal article" date="2014" name="Int. J. Syst. Evol. Microbiol.">
        <title>Complete genome sequence of Corynebacterium casei LMG S-19264T (=DSM 44701T), isolated from a smear-ripened cheese.</title>
        <authorList>
            <consortium name="US DOE Joint Genome Institute (JGI-PGF)"/>
            <person name="Walter F."/>
            <person name="Albersmeier A."/>
            <person name="Kalinowski J."/>
            <person name="Ruckert C."/>
        </authorList>
    </citation>
    <scope>NUCLEOTIDE SEQUENCE</scope>
    <source>
        <strain evidence="6">CGMCC 4.5737</strain>
    </source>
</reference>
<dbReference type="InterPro" id="IPR020476">
    <property type="entry name" value="Nudix_hydrolase"/>
</dbReference>
<organism evidence="6 7">
    <name type="scientific">Longimycelium tulufanense</name>
    <dbReference type="NCBI Taxonomy" id="907463"/>
    <lineage>
        <taxon>Bacteria</taxon>
        <taxon>Bacillati</taxon>
        <taxon>Actinomycetota</taxon>
        <taxon>Actinomycetes</taxon>
        <taxon>Pseudonocardiales</taxon>
        <taxon>Pseudonocardiaceae</taxon>
        <taxon>Longimycelium</taxon>
    </lineage>
</organism>
<comment type="similarity">
    <text evidence="2 4">Belongs to the Nudix hydrolase family.</text>
</comment>
<dbReference type="PANTHER" id="PTHR43046">
    <property type="entry name" value="GDP-MANNOSE MANNOSYL HYDROLASE"/>
    <property type="match status" value="1"/>
</dbReference>
<reference evidence="6" key="2">
    <citation type="submission" date="2020-09" db="EMBL/GenBank/DDBJ databases">
        <authorList>
            <person name="Sun Q."/>
            <person name="Zhou Y."/>
        </authorList>
    </citation>
    <scope>NUCLEOTIDE SEQUENCE</scope>
    <source>
        <strain evidence="6">CGMCC 4.5737</strain>
    </source>
</reference>
<dbReference type="CDD" id="cd04683">
    <property type="entry name" value="NUDIX_Hydrolase"/>
    <property type="match status" value="1"/>
</dbReference>
<dbReference type="EMBL" id="BMMK01000022">
    <property type="protein sequence ID" value="GGM68127.1"/>
    <property type="molecule type" value="Genomic_DNA"/>
</dbReference>
<comment type="cofactor">
    <cofactor evidence="1">
        <name>Mg(2+)</name>
        <dbReference type="ChEBI" id="CHEBI:18420"/>
    </cofactor>
</comment>
<comment type="caution">
    <text evidence="6">The sequence shown here is derived from an EMBL/GenBank/DDBJ whole genome shotgun (WGS) entry which is preliminary data.</text>
</comment>
<dbReference type="InterPro" id="IPR020084">
    <property type="entry name" value="NUDIX_hydrolase_CS"/>
</dbReference>
<dbReference type="SUPFAM" id="SSF55811">
    <property type="entry name" value="Nudix"/>
    <property type="match status" value="1"/>
</dbReference>
<evidence type="ECO:0000256" key="2">
    <source>
        <dbReference type="ARBA" id="ARBA00005582"/>
    </source>
</evidence>
<feature type="domain" description="Nudix hydrolase" evidence="5">
    <location>
        <begin position="3"/>
        <end position="134"/>
    </location>
</feature>
<evidence type="ECO:0000313" key="6">
    <source>
        <dbReference type="EMBL" id="GGM68127.1"/>
    </source>
</evidence>
<keyword evidence="3 4" id="KW-0378">Hydrolase</keyword>